<dbReference type="STRING" id="211114.SAMN04489726_0321"/>
<dbReference type="EMBL" id="LT629701">
    <property type="protein sequence ID" value="SDM20007.1"/>
    <property type="molecule type" value="Genomic_DNA"/>
</dbReference>
<proteinExistence type="predicted"/>
<name>A0A1G9RAX3_ALLAB</name>
<dbReference type="Proteomes" id="UP000183376">
    <property type="component" value="Chromosome I"/>
</dbReference>
<dbReference type="AlphaFoldDB" id="A0A1G9RAX3"/>
<evidence type="ECO:0000313" key="1">
    <source>
        <dbReference type="EMBL" id="SDM20007.1"/>
    </source>
</evidence>
<organism evidence="1 2">
    <name type="scientific">Allokutzneria albata</name>
    <name type="common">Kibdelosporangium albatum</name>
    <dbReference type="NCBI Taxonomy" id="211114"/>
    <lineage>
        <taxon>Bacteria</taxon>
        <taxon>Bacillati</taxon>
        <taxon>Actinomycetota</taxon>
        <taxon>Actinomycetes</taxon>
        <taxon>Pseudonocardiales</taxon>
        <taxon>Pseudonocardiaceae</taxon>
        <taxon>Allokutzneria</taxon>
    </lineage>
</organism>
<sequence length="58" mass="6559">MIDGEAITRRLGREPSGYAWVNEAAIAQLDALSLKLEASLKIYRDNEERNRRTFGHGV</sequence>
<evidence type="ECO:0000313" key="2">
    <source>
        <dbReference type="Proteomes" id="UP000183376"/>
    </source>
</evidence>
<reference evidence="1 2" key="1">
    <citation type="submission" date="2016-10" db="EMBL/GenBank/DDBJ databases">
        <authorList>
            <person name="de Groot N.N."/>
        </authorList>
    </citation>
    <scope>NUCLEOTIDE SEQUENCE [LARGE SCALE GENOMIC DNA]</scope>
    <source>
        <strain evidence="1 2">DSM 44149</strain>
    </source>
</reference>
<gene>
    <name evidence="1" type="ORF">SAMN04489726_0321</name>
</gene>
<protein>
    <submittedName>
        <fullName evidence="1">Uncharacterized protein</fullName>
    </submittedName>
</protein>
<keyword evidence="2" id="KW-1185">Reference proteome</keyword>
<accession>A0A1G9RAX3</accession>